<dbReference type="CDD" id="cd00622">
    <property type="entry name" value="PLPDE_III_ODC"/>
    <property type="match status" value="1"/>
</dbReference>
<dbReference type="HOGENOM" id="CLU_026444_1_3_6"/>
<evidence type="ECO:0000256" key="3">
    <source>
        <dbReference type="ARBA" id="ARBA00022898"/>
    </source>
</evidence>
<dbReference type="InterPro" id="IPR009006">
    <property type="entry name" value="Ala_racemase/Decarboxylase_C"/>
</dbReference>
<evidence type="ECO:0000256" key="4">
    <source>
        <dbReference type="ARBA" id="ARBA00023239"/>
    </source>
</evidence>
<gene>
    <name evidence="9" type="ordered locus">CBUD_0731</name>
</gene>
<reference evidence="9 10" key="1">
    <citation type="journal article" date="2009" name="Infect. Immun.">
        <title>Comparative genomics reveal extensive transposon-mediated genomic plasticity and diversity among potential effector proteins within the genus Coxiella.</title>
        <authorList>
            <person name="Beare P.A."/>
            <person name="Unsworth N."/>
            <person name="Andoh M."/>
            <person name="Voth D.E."/>
            <person name="Omsland A."/>
            <person name="Gilk S.D."/>
            <person name="Williams K.P."/>
            <person name="Sobral B.W."/>
            <person name="Kupko J.J.III."/>
            <person name="Porcella S.F."/>
            <person name="Samuel J.E."/>
            <person name="Heinzen R.A."/>
        </authorList>
    </citation>
    <scope>NUCLEOTIDE SEQUENCE [LARGE SCALE GENOMIC DNA]</scope>
    <source>
        <strain evidence="9 10">Dugway 5J108-111</strain>
    </source>
</reference>
<dbReference type="PRINTS" id="PR01179">
    <property type="entry name" value="ODADCRBXLASE"/>
</dbReference>
<dbReference type="InterPro" id="IPR029066">
    <property type="entry name" value="PLP-binding_barrel"/>
</dbReference>
<evidence type="ECO:0000313" key="9">
    <source>
        <dbReference type="EMBL" id="ABS77454.2"/>
    </source>
</evidence>
<organism evidence="9 10">
    <name type="scientific">Coxiella burnetii (strain Dugway 5J108-111)</name>
    <dbReference type="NCBI Taxonomy" id="434922"/>
    <lineage>
        <taxon>Bacteria</taxon>
        <taxon>Pseudomonadati</taxon>
        <taxon>Pseudomonadota</taxon>
        <taxon>Gammaproteobacteria</taxon>
        <taxon>Legionellales</taxon>
        <taxon>Coxiellaceae</taxon>
        <taxon>Coxiella</taxon>
    </lineage>
</organism>
<proteinExistence type="inferred from homology"/>
<dbReference type="RefSeq" id="WP_011996709.1">
    <property type="nucleotide sequence ID" value="NC_009727.1"/>
</dbReference>
<accession>A9KDQ7</accession>
<dbReference type="PROSITE" id="PS00879">
    <property type="entry name" value="ODR_DC_2_2"/>
    <property type="match status" value="1"/>
</dbReference>
<dbReference type="Pfam" id="PF02784">
    <property type="entry name" value="Orn_Arg_deC_N"/>
    <property type="match status" value="1"/>
</dbReference>
<evidence type="ECO:0000256" key="2">
    <source>
        <dbReference type="ARBA" id="ARBA00008872"/>
    </source>
</evidence>
<evidence type="ECO:0000256" key="1">
    <source>
        <dbReference type="ARBA" id="ARBA00001933"/>
    </source>
</evidence>
<dbReference type="SUPFAM" id="SSF51419">
    <property type="entry name" value="PLP-binding barrel"/>
    <property type="match status" value="1"/>
</dbReference>
<comment type="cofactor">
    <cofactor evidence="1 5">
        <name>pyridoxal 5'-phosphate</name>
        <dbReference type="ChEBI" id="CHEBI:597326"/>
    </cofactor>
</comment>
<dbReference type="InterPro" id="IPR000183">
    <property type="entry name" value="Orn/DAP/Arg_de-COase"/>
</dbReference>
<dbReference type="PANTHER" id="PTHR11482:SF6">
    <property type="entry name" value="ORNITHINE DECARBOXYLASE 1-RELATED"/>
    <property type="match status" value="1"/>
</dbReference>
<dbReference type="KEGG" id="cbd:CBUD_0731"/>
<evidence type="ECO:0000256" key="5">
    <source>
        <dbReference type="PIRSR" id="PIRSR600183-50"/>
    </source>
</evidence>
<evidence type="ECO:0000256" key="6">
    <source>
        <dbReference type="RuleBase" id="RU003737"/>
    </source>
</evidence>
<dbReference type="GO" id="GO:0005737">
    <property type="term" value="C:cytoplasm"/>
    <property type="evidence" value="ECO:0007669"/>
    <property type="project" value="TreeGrafter"/>
</dbReference>
<dbReference type="GO" id="GO:0004586">
    <property type="term" value="F:ornithine decarboxylase activity"/>
    <property type="evidence" value="ECO:0007669"/>
    <property type="project" value="UniProtKB-EC"/>
</dbReference>
<name>A9KDQ7_COXBN</name>
<dbReference type="EMBL" id="CP000733">
    <property type="protein sequence ID" value="ABS77454.2"/>
    <property type="molecule type" value="Genomic_DNA"/>
</dbReference>
<dbReference type="Gene3D" id="3.20.20.10">
    <property type="entry name" value="Alanine racemase"/>
    <property type="match status" value="1"/>
</dbReference>
<keyword evidence="3 5" id="KW-0663">Pyridoxal phosphate</keyword>
<comment type="similarity">
    <text evidence="2 6">Belongs to the Orn/Lys/Arg decarboxylase class-II family.</text>
</comment>
<dbReference type="InterPro" id="IPR002433">
    <property type="entry name" value="Orn_de-COase"/>
</dbReference>
<dbReference type="Pfam" id="PF00278">
    <property type="entry name" value="Orn_DAP_Arg_deC"/>
    <property type="match status" value="1"/>
</dbReference>
<dbReference type="PRINTS" id="PR01182">
    <property type="entry name" value="ORNDCRBXLASE"/>
</dbReference>
<dbReference type="InterPro" id="IPR022643">
    <property type="entry name" value="De-COase2_C"/>
</dbReference>
<feature type="modified residue" description="N6-(pyridoxal phosphate)lysine" evidence="5">
    <location>
        <position position="50"/>
    </location>
</feature>
<dbReference type="Proteomes" id="UP000008555">
    <property type="component" value="Chromosome"/>
</dbReference>
<keyword evidence="4 9" id="KW-0456">Lyase</keyword>
<feature type="active site" description="Proton donor" evidence="5">
    <location>
        <position position="326"/>
    </location>
</feature>
<sequence>MYAKMKLQTITSIAESRPIQPVFAFRPAALGRAVNYFCTQFGGRVLYAVKTNPEKHVIQAVHAHGVTAFDVASYEEIRIIKEYAPGAELYFMHPVKSPHAIREAYFEYAVRHFSLDCLEELHKILRHTENAKDLCLHLRLAIPNTFAEFNLAEKFGINLHEAPELLKQLRKAAYQLGVTFHVGSQCMHPDAYRIAIRMADKVINEAQVEIESFNVGGGFPSIYPGMIPPALTIYFEAIHDEFAKVAQRHPGIQLLCEPGRSLVAESTSVIVNVELRKDDILYINDGTYGSLFDAGIPHFIFPVHLLRPKHTADVDLLPFSFYGPTCDSLDYMKGPFYLPNDIKAGDYIEIGQMGAYGRTLSTAFNGFKQREGVIMVSDEPLMTMYSDEYITHEPLEVIAA</sequence>
<dbReference type="SUPFAM" id="SSF50621">
    <property type="entry name" value="Alanine racemase C-terminal domain-like"/>
    <property type="match status" value="1"/>
</dbReference>
<dbReference type="AlphaFoldDB" id="A9KDQ7"/>
<evidence type="ECO:0000313" key="10">
    <source>
        <dbReference type="Proteomes" id="UP000008555"/>
    </source>
</evidence>
<evidence type="ECO:0000259" key="7">
    <source>
        <dbReference type="Pfam" id="PF00278"/>
    </source>
</evidence>
<dbReference type="PANTHER" id="PTHR11482">
    <property type="entry name" value="ARGININE/DIAMINOPIMELATE/ORNITHINE DECARBOXYLASE"/>
    <property type="match status" value="1"/>
</dbReference>
<dbReference type="Gene3D" id="2.40.37.10">
    <property type="entry name" value="Lyase, Ornithine Decarboxylase, Chain A, domain 1"/>
    <property type="match status" value="1"/>
</dbReference>
<dbReference type="EC" id="4.1.1.17" evidence="9"/>
<dbReference type="InterPro" id="IPR022657">
    <property type="entry name" value="De-COase2_CS"/>
</dbReference>
<protein>
    <submittedName>
        <fullName evidence="9">Ornithine decarboxylase</fullName>
        <ecNumber evidence="9">4.1.1.17</ecNumber>
    </submittedName>
</protein>
<dbReference type="FunFam" id="3.20.20.10:FF:000008">
    <property type="entry name" value="Ornithine decarboxylase"/>
    <property type="match status" value="1"/>
</dbReference>
<dbReference type="InterPro" id="IPR022644">
    <property type="entry name" value="De-COase2_N"/>
</dbReference>
<dbReference type="GO" id="GO:0033387">
    <property type="term" value="P:putrescine biosynthetic process from arginine, via ornithine"/>
    <property type="evidence" value="ECO:0007669"/>
    <property type="project" value="TreeGrafter"/>
</dbReference>
<feature type="domain" description="Orn/DAP/Arg decarboxylase 2 N-terminal" evidence="8">
    <location>
        <begin position="36"/>
        <end position="264"/>
    </location>
</feature>
<evidence type="ECO:0000259" key="8">
    <source>
        <dbReference type="Pfam" id="PF02784"/>
    </source>
</evidence>
<feature type="domain" description="Orn/DAP/Arg decarboxylase 2 C-terminal" evidence="7">
    <location>
        <begin position="266"/>
        <end position="354"/>
    </location>
</feature>